<evidence type="ECO:0000256" key="3">
    <source>
        <dbReference type="ARBA" id="ARBA00022853"/>
    </source>
</evidence>
<sequence>MSVTSAVSNNSSSISTEQSLVMATGTSQVSEFEDSSSVDTELSLKRRREDEAEYQSIDSVEYGGREYYIGDHVTLEDVENISGTRDTQLPAVAQIHGIQRNKGADTTTATVIWYVYPQLTPHPPYMEFYENTLLRTSRQTTVSVDRIRGICYVVQPSEAREGHPKEWKEGEYIYVCDSRFVDSGMYIQRIKGQKGFWPQTMSEHRRAMLTNMVRWPSGPRELGKSVVPMLKVGEDDDDAHTPQTRRTSRMSAAAGSAQQQASSLASPLPASFPAVDHAQLLAYQQMLSQKHFQQQQQPPPFVLPITAPGQTDHPQISSQQQQLQQHAVNHTTYASGPLSMPGMSTPGSPKPPVPLGSTPKRRGRPPKNIQLIKKRAMEDAAVAAAAASAAQQRQQYSQMSPLQAPIRPNFLSPYTNNVRPPQLPQVSGATSTHPSVSVASTQHVAAVNRSAFGYPQQTQAMRSQPAAIASSQAPAAPSPQQHLQQQPQQPQQPQQLHQPQLQANASKDMWISYADSSAGPKLPNSIVELFPTVNGSIRWFATPPISLRPAPKPHHSKEYLSWSKQK</sequence>
<dbReference type="GO" id="GO:0006368">
    <property type="term" value="P:transcription elongation by RNA polymerase II"/>
    <property type="evidence" value="ECO:0007669"/>
    <property type="project" value="TreeGrafter"/>
</dbReference>
<accession>A0A2G5BJT0</accession>
<feature type="region of interest" description="Disordered" evidence="7">
    <location>
        <begin position="233"/>
        <end position="269"/>
    </location>
</feature>
<dbReference type="GO" id="GO:0016586">
    <property type="term" value="C:RSC-type complex"/>
    <property type="evidence" value="ECO:0007669"/>
    <property type="project" value="InterPro"/>
</dbReference>
<keyword evidence="6" id="KW-0539">Nucleus</keyword>
<evidence type="ECO:0000256" key="1">
    <source>
        <dbReference type="ARBA" id="ARBA00004123"/>
    </source>
</evidence>
<dbReference type="GO" id="GO:0006338">
    <property type="term" value="P:chromatin remodeling"/>
    <property type="evidence" value="ECO:0007669"/>
    <property type="project" value="InterPro"/>
</dbReference>
<evidence type="ECO:0000256" key="2">
    <source>
        <dbReference type="ARBA" id="ARBA00022737"/>
    </source>
</evidence>
<organism evidence="9 10">
    <name type="scientific">Coemansia reversa (strain ATCC 12441 / NRRL 1564)</name>
    <dbReference type="NCBI Taxonomy" id="763665"/>
    <lineage>
        <taxon>Eukaryota</taxon>
        <taxon>Fungi</taxon>
        <taxon>Fungi incertae sedis</taxon>
        <taxon>Zoopagomycota</taxon>
        <taxon>Kickxellomycotina</taxon>
        <taxon>Kickxellomycetes</taxon>
        <taxon>Kickxellales</taxon>
        <taxon>Kickxellaceae</taxon>
        <taxon>Coemansia</taxon>
    </lineage>
</organism>
<evidence type="ECO:0000256" key="5">
    <source>
        <dbReference type="ARBA" id="ARBA00023163"/>
    </source>
</evidence>
<dbReference type="OrthoDB" id="1742084at2759"/>
<dbReference type="InterPro" id="IPR043151">
    <property type="entry name" value="BAH_sf"/>
</dbReference>
<dbReference type="GO" id="GO:0003682">
    <property type="term" value="F:chromatin binding"/>
    <property type="evidence" value="ECO:0007669"/>
    <property type="project" value="InterPro"/>
</dbReference>
<name>A0A2G5BJT0_COERN</name>
<dbReference type="SMART" id="SM00439">
    <property type="entry name" value="BAH"/>
    <property type="match status" value="1"/>
</dbReference>
<dbReference type="Gene3D" id="2.30.30.490">
    <property type="match status" value="1"/>
</dbReference>
<feature type="region of interest" description="Disordered" evidence="7">
    <location>
        <begin position="414"/>
        <end position="437"/>
    </location>
</feature>
<evidence type="ECO:0000256" key="6">
    <source>
        <dbReference type="ARBA" id="ARBA00023242"/>
    </source>
</evidence>
<keyword evidence="5" id="KW-0804">Transcription</keyword>
<reference evidence="9 10" key="1">
    <citation type="journal article" date="2015" name="Genome Biol. Evol.">
        <title>Phylogenomic analyses indicate that early fungi evolved digesting cell walls of algal ancestors of land plants.</title>
        <authorList>
            <person name="Chang Y."/>
            <person name="Wang S."/>
            <person name="Sekimoto S."/>
            <person name="Aerts A.L."/>
            <person name="Choi C."/>
            <person name="Clum A."/>
            <person name="LaButti K.M."/>
            <person name="Lindquist E.A."/>
            <person name="Yee Ngan C."/>
            <person name="Ohm R.A."/>
            <person name="Salamov A.A."/>
            <person name="Grigoriev I.V."/>
            <person name="Spatafora J.W."/>
            <person name="Berbee M.L."/>
        </authorList>
    </citation>
    <scope>NUCLEOTIDE SEQUENCE [LARGE SCALE GENOMIC DNA]</scope>
    <source>
        <strain evidence="9 10">NRRL 1564</strain>
    </source>
</reference>
<feature type="domain" description="BAH" evidence="8">
    <location>
        <begin position="65"/>
        <end position="191"/>
    </location>
</feature>
<gene>
    <name evidence="9" type="ORF">COEREDRAFT_79214</name>
</gene>
<dbReference type="EMBL" id="KZ303487">
    <property type="protein sequence ID" value="PIA19259.1"/>
    <property type="molecule type" value="Genomic_DNA"/>
</dbReference>
<feature type="region of interest" description="Disordered" evidence="7">
    <location>
        <begin position="457"/>
        <end position="503"/>
    </location>
</feature>
<dbReference type="AlphaFoldDB" id="A0A2G5BJT0"/>
<dbReference type="InterPro" id="IPR001025">
    <property type="entry name" value="BAH_dom"/>
</dbReference>
<dbReference type="PANTHER" id="PTHR16062">
    <property type="entry name" value="SWI/SNF-RELATED"/>
    <property type="match status" value="1"/>
</dbReference>
<dbReference type="Proteomes" id="UP000242474">
    <property type="component" value="Unassembled WGS sequence"/>
</dbReference>
<dbReference type="InterPro" id="IPR037382">
    <property type="entry name" value="Rsc/polybromo"/>
</dbReference>
<keyword evidence="2" id="KW-0677">Repeat</keyword>
<feature type="compositionally biased region" description="Low complexity" evidence="7">
    <location>
        <begin position="464"/>
        <end position="503"/>
    </location>
</feature>
<keyword evidence="4" id="KW-0805">Transcription regulation</keyword>
<feature type="region of interest" description="Disordered" evidence="7">
    <location>
        <begin position="290"/>
        <end position="366"/>
    </location>
</feature>
<dbReference type="Pfam" id="PF01426">
    <property type="entry name" value="BAH"/>
    <property type="match status" value="1"/>
</dbReference>
<protein>
    <recommendedName>
        <fullName evidence="8">BAH domain-containing protein</fullName>
    </recommendedName>
</protein>
<keyword evidence="3" id="KW-0156">Chromatin regulator</keyword>
<dbReference type="PROSITE" id="PS51038">
    <property type="entry name" value="BAH"/>
    <property type="match status" value="1"/>
</dbReference>
<evidence type="ECO:0000256" key="4">
    <source>
        <dbReference type="ARBA" id="ARBA00023015"/>
    </source>
</evidence>
<proteinExistence type="predicted"/>
<feature type="compositionally biased region" description="Low complexity" evidence="7">
    <location>
        <begin position="251"/>
        <end position="269"/>
    </location>
</feature>
<feature type="region of interest" description="Disordered" evidence="7">
    <location>
        <begin position="25"/>
        <end position="50"/>
    </location>
</feature>
<keyword evidence="10" id="KW-1185">Reference proteome</keyword>
<comment type="subcellular location">
    <subcellularLocation>
        <location evidence="1">Nucleus</location>
    </subcellularLocation>
</comment>
<evidence type="ECO:0000313" key="9">
    <source>
        <dbReference type="EMBL" id="PIA19259.1"/>
    </source>
</evidence>
<feature type="compositionally biased region" description="Low complexity" evidence="7">
    <location>
        <begin position="315"/>
        <end position="325"/>
    </location>
</feature>
<evidence type="ECO:0000259" key="8">
    <source>
        <dbReference type="PROSITE" id="PS51038"/>
    </source>
</evidence>
<evidence type="ECO:0000313" key="10">
    <source>
        <dbReference type="Proteomes" id="UP000242474"/>
    </source>
</evidence>
<feature type="region of interest" description="Disordered" evidence="7">
    <location>
        <begin position="543"/>
        <end position="566"/>
    </location>
</feature>
<dbReference type="PANTHER" id="PTHR16062:SF19">
    <property type="entry name" value="PROTEIN POLYBROMO-1"/>
    <property type="match status" value="1"/>
</dbReference>
<dbReference type="STRING" id="763665.A0A2G5BJT0"/>
<evidence type="ECO:0000256" key="7">
    <source>
        <dbReference type="SAM" id="MobiDB-lite"/>
    </source>
</evidence>